<dbReference type="PRINTS" id="PR01179">
    <property type="entry name" value="ODADCRBXLASE"/>
</dbReference>
<evidence type="ECO:0000259" key="16">
    <source>
        <dbReference type="Pfam" id="PF02784"/>
    </source>
</evidence>
<dbReference type="PATRIC" id="fig|1590042.3.peg.1268"/>
<evidence type="ECO:0000256" key="11">
    <source>
        <dbReference type="ARBA" id="ARBA00074972"/>
    </source>
</evidence>
<dbReference type="FunFam" id="3.20.20.10:FF:000003">
    <property type="entry name" value="Diaminopimelate decarboxylase"/>
    <property type="match status" value="1"/>
</dbReference>
<dbReference type="OrthoDB" id="9802241at2"/>
<evidence type="ECO:0000256" key="2">
    <source>
        <dbReference type="ARBA" id="ARBA00022605"/>
    </source>
</evidence>
<keyword evidence="2 12" id="KW-0028">Amino-acid biosynthesis</keyword>
<dbReference type="AlphaFoldDB" id="A0A0Q9YMU7"/>
<sequence>MDHFNYQHHALYAEGVCLKEIIEKVGSPCYVYSAATLTRHYQVFDAAFTDQPHKICYAVKANSNLAVLNLLASLGAGFDVVSQGELMRVIAAGGDPTQVVFSGVGKRPDEIAFALKHNIYCFNVESLAELDCIQQIAHHLNVRAPIALRINPDIDAKSHPYVVTGLKESKFGIAYEDAISAYKKASNLANIQIRGLDYHIGSQLVELSPFIEAIHRMNELILKLQSLGITLQHLDIGGGLGVVYQKETPPLPDEYARAILKNCPYQDLTLIIEPGRAIAANAGILITQVLYLKESAHKNFCIVDAGMNDLLRPALYSAWQEIIPIERLNEQEAIIYDVVGPVCESGDFLGKNRVLAIKQGDYLAVRSAGAYGFVMSSNYNTRPRIAEVMVKDKQYKIVRERETIEHLYRNEHIW</sequence>
<dbReference type="EC" id="4.1.1.20" evidence="10 12"/>
<evidence type="ECO:0000256" key="6">
    <source>
        <dbReference type="ARBA" id="ARBA00023239"/>
    </source>
</evidence>
<dbReference type="InterPro" id="IPR022657">
    <property type="entry name" value="De-COase2_CS"/>
</dbReference>
<dbReference type="Pfam" id="PF00278">
    <property type="entry name" value="Orn_DAP_Arg_deC"/>
    <property type="match status" value="1"/>
</dbReference>
<dbReference type="PANTHER" id="PTHR43727">
    <property type="entry name" value="DIAMINOPIMELATE DECARBOXYLASE"/>
    <property type="match status" value="1"/>
</dbReference>
<evidence type="ECO:0000256" key="4">
    <source>
        <dbReference type="ARBA" id="ARBA00022898"/>
    </source>
</evidence>
<dbReference type="InterPro" id="IPR009006">
    <property type="entry name" value="Ala_racemase/Decarboxylase_C"/>
</dbReference>
<protein>
    <recommendedName>
        <fullName evidence="11 12">Diaminopimelate decarboxylase</fullName>
        <shortName evidence="12">DAP decarboxylase</shortName>
        <shortName evidence="12">DAPDC</shortName>
        <ecNumber evidence="10 12">4.1.1.20</ecNumber>
    </recommendedName>
</protein>
<dbReference type="Proteomes" id="UP000051494">
    <property type="component" value="Unassembled WGS sequence"/>
</dbReference>
<feature type="binding site" evidence="12">
    <location>
        <position position="371"/>
    </location>
    <ligand>
        <name>pyridoxal 5'-phosphate</name>
        <dbReference type="ChEBI" id="CHEBI:597326"/>
    </ligand>
</feature>
<proteinExistence type="inferred from homology"/>
<keyword evidence="19" id="KW-1185">Reference proteome</keyword>
<dbReference type="STRING" id="437022.CC99x_01251"/>
<feature type="binding site" evidence="12">
    <location>
        <position position="312"/>
    </location>
    <ligand>
        <name>substrate</name>
    </ligand>
</feature>
<comment type="caution">
    <text evidence="17">The sequence shown here is derived from an EMBL/GenBank/DDBJ whole genome shotgun (WGS) entry which is preliminary data.</text>
</comment>
<evidence type="ECO:0000256" key="1">
    <source>
        <dbReference type="ARBA" id="ARBA00001933"/>
    </source>
</evidence>
<comment type="cofactor">
    <cofactor evidence="1 12 13 14">
        <name>pyridoxal 5'-phosphate</name>
        <dbReference type="ChEBI" id="CHEBI:597326"/>
    </cofactor>
</comment>
<name>A0A0Q9YMU7_9GAMM</name>
<dbReference type="UniPathway" id="UPA00034">
    <property type="reaction ID" value="UER00027"/>
</dbReference>
<dbReference type="GO" id="GO:0009089">
    <property type="term" value="P:lysine biosynthetic process via diaminopimelate"/>
    <property type="evidence" value="ECO:0007669"/>
    <property type="project" value="UniProtKB-UniRule"/>
</dbReference>
<reference evidence="18" key="3">
    <citation type="submission" date="2021-06" db="EMBL/GenBank/DDBJ databases">
        <title>Genomic Description and Analysis of Intracellular Bacteria, Candidatus Berkiella cookevillensis and Candidatus Berkiella aquae.</title>
        <authorList>
            <person name="Kidane D.T."/>
            <person name="Mehari Y.T."/>
            <person name="Rice F.C."/>
            <person name="Arivett B.A."/>
            <person name="Farone A.L."/>
            <person name="Berk S.G."/>
            <person name="Farone M.B."/>
        </authorList>
    </citation>
    <scope>NUCLEOTIDE SEQUENCE</scope>
    <source>
        <strain evidence="18">CC99</strain>
    </source>
</reference>
<evidence type="ECO:0000256" key="7">
    <source>
        <dbReference type="ARBA" id="ARBA00050464"/>
    </source>
</evidence>
<evidence type="ECO:0000256" key="12">
    <source>
        <dbReference type="HAMAP-Rule" id="MF_02120"/>
    </source>
</evidence>
<evidence type="ECO:0000313" key="19">
    <source>
        <dbReference type="Proteomes" id="UP000051494"/>
    </source>
</evidence>
<dbReference type="CDD" id="cd06828">
    <property type="entry name" value="PLPDE_III_DapDC"/>
    <property type="match status" value="1"/>
</dbReference>
<feature type="domain" description="Orn/DAP/Arg decarboxylase 2 C-terminal" evidence="15">
    <location>
        <begin position="29"/>
        <end position="369"/>
    </location>
</feature>
<evidence type="ECO:0000259" key="15">
    <source>
        <dbReference type="Pfam" id="PF00278"/>
    </source>
</evidence>
<organism evidence="17">
    <name type="scientific">Candidatus Berkiella cookevillensis</name>
    <dbReference type="NCBI Taxonomy" id="437022"/>
    <lineage>
        <taxon>Bacteria</taxon>
        <taxon>Pseudomonadati</taxon>
        <taxon>Pseudomonadota</taxon>
        <taxon>Gammaproteobacteria</taxon>
        <taxon>Candidatus Berkiellales</taxon>
        <taxon>Candidatus Berkiellaceae</taxon>
        <taxon>Candidatus Berkiella</taxon>
    </lineage>
</organism>
<dbReference type="Gene3D" id="3.20.20.10">
    <property type="entry name" value="Alanine racemase"/>
    <property type="match status" value="1"/>
</dbReference>
<dbReference type="InterPro" id="IPR022644">
    <property type="entry name" value="De-COase2_N"/>
</dbReference>
<dbReference type="FunFam" id="2.40.37.10:FF:000003">
    <property type="entry name" value="Diaminopimelate decarboxylase"/>
    <property type="match status" value="1"/>
</dbReference>
<comment type="subunit">
    <text evidence="12">Homodimer.</text>
</comment>
<keyword evidence="3 12" id="KW-0210">Decarboxylase</keyword>
<feature type="binding site" evidence="12">
    <location>
        <begin position="273"/>
        <end position="276"/>
    </location>
    <ligand>
        <name>pyridoxal 5'-phosphate</name>
        <dbReference type="ChEBI" id="CHEBI:597326"/>
    </ligand>
</feature>
<evidence type="ECO:0000256" key="8">
    <source>
        <dbReference type="ARBA" id="ARBA00060643"/>
    </source>
</evidence>
<feature type="binding site" evidence="12">
    <location>
        <position position="316"/>
    </location>
    <ligand>
        <name>substrate</name>
    </ligand>
</feature>
<dbReference type="RefSeq" id="WP_057624360.1">
    <property type="nucleotide sequence ID" value="NZ_LKHV02000001.1"/>
</dbReference>
<dbReference type="PROSITE" id="PS00878">
    <property type="entry name" value="ODR_DC_2_1"/>
    <property type="match status" value="1"/>
</dbReference>
<dbReference type="InterPro" id="IPR002986">
    <property type="entry name" value="DAP_deCOOHase_LysA"/>
</dbReference>
<keyword evidence="4 12" id="KW-0663">Pyridoxal phosphate</keyword>
<evidence type="ECO:0000256" key="14">
    <source>
        <dbReference type="RuleBase" id="RU003738"/>
    </source>
</evidence>
<feature type="binding site" evidence="12">
    <location>
        <position position="276"/>
    </location>
    <ligand>
        <name>substrate</name>
    </ligand>
</feature>
<evidence type="ECO:0000256" key="3">
    <source>
        <dbReference type="ARBA" id="ARBA00022793"/>
    </source>
</evidence>
<feature type="domain" description="Orn/DAP/Arg decarboxylase 2 N-terminal" evidence="16">
    <location>
        <begin position="36"/>
        <end position="280"/>
    </location>
</feature>
<dbReference type="PROSITE" id="PS00879">
    <property type="entry name" value="ODR_DC_2_2"/>
    <property type="match status" value="1"/>
</dbReference>
<keyword evidence="5 12" id="KW-0457">Lysine biosynthesis</keyword>
<evidence type="ECO:0000256" key="10">
    <source>
        <dbReference type="ARBA" id="ARBA00066427"/>
    </source>
</evidence>
<dbReference type="EMBL" id="LKHV01000005">
    <property type="protein sequence ID" value="KRG18770.1"/>
    <property type="molecule type" value="Genomic_DNA"/>
</dbReference>
<reference evidence="18" key="2">
    <citation type="journal article" date="2016" name="Genome Announc.">
        <title>Draft Genome Sequences of Two Novel Amoeba-Resistant Intranuclear Bacteria, 'Candidatus Berkiella cookevillensis' and 'Candidatus Berkiella aquae'.</title>
        <authorList>
            <person name="Mehari Y.T."/>
            <person name="Arivett B.A."/>
            <person name="Farone A.L."/>
            <person name="Gunderson J.H."/>
            <person name="Farone M.B."/>
        </authorList>
    </citation>
    <scope>NUCLEOTIDE SEQUENCE</scope>
    <source>
        <strain evidence="18">CC99</strain>
    </source>
</reference>
<reference evidence="17" key="1">
    <citation type="submission" date="2015-09" db="EMBL/GenBank/DDBJ databases">
        <title>Draft Genome Sequences of Two Novel Amoeba-resistant Intranuclear Bacteria, Candidatus Berkiella cookevillensis and Candidatus Berkiella aquae.</title>
        <authorList>
            <person name="Mehari Y.T."/>
            <person name="Arivett B.A."/>
            <person name="Farone A.L."/>
            <person name="Gunderson J.H."/>
            <person name="Farone M.B."/>
        </authorList>
    </citation>
    <scope>NUCLEOTIDE SEQUENCE [LARGE SCALE GENOMIC DNA]</scope>
    <source>
        <strain evidence="17">CC99</strain>
    </source>
</reference>
<evidence type="ECO:0000256" key="9">
    <source>
        <dbReference type="ARBA" id="ARBA00060983"/>
    </source>
</evidence>
<dbReference type="PANTHER" id="PTHR43727:SF2">
    <property type="entry name" value="GROUP IV DECARBOXYLASE"/>
    <property type="match status" value="1"/>
</dbReference>
<keyword evidence="6 12" id="KW-0456">Lyase</keyword>
<comment type="catalytic activity">
    <reaction evidence="7 12 14">
        <text>meso-2,6-diaminopimelate + H(+) = L-lysine + CO2</text>
        <dbReference type="Rhea" id="RHEA:15101"/>
        <dbReference type="ChEBI" id="CHEBI:15378"/>
        <dbReference type="ChEBI" id="CHEBI:16526"/>
        <dbReference type="ChEBI" id="CHEBI:32551"/>
        <dbReference type="ChEBI" id="CHEBI:57791"/>
        <dbReference type="EC" id="4.1.1.20"/>
    </reaction>
</comment>
<comment type="function">
    <text evidence="12">Specifically catalyzes the decarboxylation of meso-diaminopimelate (meso-DAP) to L-lysine.</text>
</comment>
<accession>A0A0Q9YMU7</accession>
<dbReference type="InterPro" id="IPR022653">
    <property type="entry name" value="De-COase2_pyr-phos_BS"/>
</dbReference>
<feature type="binding site" evidence="12">
    <location>
        <position position="371"/>
    </location>
    <ligand>
        <name>substrate</name>
    </ligand>
</feature>
<dbReference type="InterPro" id="IPR022643">
    <property type="entry name" value="De-COase2_C"/>
</dbReference>
<comment type="similarity">
    <text evidence="9 12">Belongs to the Orn/Lys/Arg decarboxylase class-II family. LysA subfamily.</text>
</comment>
<feature type="modified residue" description="N6-(pyridoxal phosphate)lysine" evidence="12 13">
    <location>
        <position position="60"/>
    </location>
</feature>
<evidence type="ECO:0000256" key="13">
    <source>
        <dbReference type="PIRSR" id="PIRSR600183-50"/>
    </source>
</evidence>
<dbReference type="InterPro" id="IPR000183">
    <property type="entry name" value="Orn/DAP/Arg_de-COase"/>
</dbReference>
<dbReference type="Gene3D" id="2.40.37.10">
    <property type="entry name" value="Lyase, Ornithine Decarboxylase, Chain A, domain 1"/>
    <property type="match status" value="1"/>
</dbReference>
<dbReference type="HAMAP" id="MF_02120">
    <property type="entry name" value="LysA"/>
    <property type="match status" value="1"/>
</dbReference>
<dbReference type="GO" id="GO:0008836">
    <property type="term" value="F:diaminopimelate decarboxylase activity"/>
    <property type="evidence" value="ECO:0007669"/>
    <property type="project" value="UniProtKB-UniRule"/>
</dbReference>
<dbReference type="PRINTS" id="PR01181">
    <property type="entry name" value="DAPDCRBXLASE"/>
</dbReference>
<evidence type="ECO:0000256" key="5">
    <source>
        <dbReference type="ARBA" id="ARBA00023154"/>
    </source>
</evidence>
<feature type="active site" description="Proton donor" evidence="13">
    <location>
        <position position="343"/>
    </location>
</feature>
<comment type="pathway">
    <text evidence="8 12 14">Amino-acid biosynthesis; L-lysine biosynthesis via DAP pathway; L-lysine from DL-2,6-diaminopimelate: step 1/1.</text>
</comment>
<evidence type="ECO:0000313" key="17">
    <source>
        <dbReference type="EMBL" id="KRG18770.1"/>
    </source>
</evidence>
<dbReference type="GO" id="GO:0030170">
    <property type="term" value="F:pyridoxal phosphate binding"/>
    <property type="evidence" value="ECO:0007669"/>
    <property type="project" value="UniProtKB-UniRule"/>
</dbReference>
<dbReference type="EMBL" id="LKHV02000001">
    <property type="protein sequence ID" value="MCS5709686.1"/>
    <property type="molecule type" value="Genomic_DNA"/>
</dbReference>
<dbReference type="NCBIfam" id="TIGR01048">
    <property type="entry name" value="lysA"/>
    <property type="match status" value="1"/>
</dbReference>
<dbReference type="InterPro" id="IPR029066">
    <property type="entry name" value="PLP-binding_barrel"/>
</dbReference>
<evidence type="ECO:0000313" key="18">
    <source>
        <dbReference type="EMBL" id="MCS5709686.1"/>
    </source>
</evidence>
<dbReference type="SUPFAM" id="SSF51419">
    <property type="entry name" value="PLP-binding barrel"/>
    <property type="match status" value="1"/>
</dbReference>
<feature type="binding site" evidence="12">
    <location>
        <position position="344"/>
    </location>
    <ligand>
        <name>substrate</name>
    </ligand>
</feature>
<feature type="binding site" evidence="12">
    <location>
        <position position="239"/>
    </location>
    <ligand>
        <name>pyridoxal 5'-phosphate</name>
        <dbReference type="ChEBI" id="CHEBI:597326"/>
    </ligand>
</feature>
<dbReference type="SUPFAM" id="SSF50621">
    <property type="entry name" value="Alanine racemase C-terminal domain-like"/>
    <property type="match status" value="1"/>
</dbReference>
<gene>
    <name evidence="12 17" type="primary">lysA</name>
    <name evidence="18" type="ORF">CC99x_012340</name>
    <name evidence="17" type="ORF">CC99x_01251</name>
</gene>
<dbReference type="Pfam" id="PF02784">
    <property type="entry name" value="Orn_Arg_deC_N"/>
    <property type="match status" value="1"/>
</dbReference>